<evidence type="ECO:0000313" key="2">
    <source>
        <dbReference type="EMBL" id="RXH68097.1"/>
    </source>
</evidence>
<organism evidence="2 3">
    <name type="scientific">Malus domestica</name>
    <name type="common">Apple</name>
    <name type="synonym">Pyrus malus</name>
    <dbReference type="NCBI Taxonomy" id="3750"/>
    <lineage>
        <taxon>Eukaryota</taxon>
        <taxon>Viridiplantae</taxon>
        <taxon>Streptophyta</taxon>
        <taxon>Embryophyta</taxon>
        <taxon>Tracheophyta</taxon>
        <taxon>Spermatophyta</taxon>
        <taxon>Magnoliopsida</taxon>
        <taxon>eudicotyledons</taxon>
        <taxon>Gunneridae</taxon>
        <taxon>Pentapetalae</taxon>
        <taxon>rosids</taxon>
        <taxon>fabids</taxon>
        <taxon>Rosales</taxon>
        <taxon>Rosaceae</taxon>
        <taxon>Amygdaloideae</taxon>
        <taxon>Maleae</taxon>
        <taxon>Malus</taxon>
    </lineage>
</organism>
<feature type="transmembrane region" description="Helical" evidence="1">
    <location>
        <begin position="136"/>
        <end position="159"/>
    </location>
</feature>
<keyword evidence="3" id="KW-1185">Reference proteome</keyword>
<keyword evidence="1" id="KW-0472">Membrane</keyword>
<feature type="transmembrane region" description="Helical" evidence="1">
    <location>
        <begin position="35"/>
        <end position="56"/>
    </location>
</feature>
<dbReference type="EMBL" id="RDQH01000343">
    <property type="protein sequence ID" value="RXH68097.1"/>
    <property type="molecule type" value="Genomic_DNA"/>
</dbReference>
<evidence type="ECO:0000313" key="3">
    <source>
        <dbReference type="Proteomes" id="UP000290289"/>
    </source>
</evidence>
<evidence type="ECO:0000256" key="1">
    <source>
        <dbReference type="SAM" id="Phobius"/>
    </source>
</evidence>
<feature type="transmembrane region" description="Helical" evidence="1">
    <location>
        <begin position="63"/>
        <end position="84"/>
    </location>
</feature>
<keyword evidence="1" id="KW-1133">Transmembrane helix</keyword>
<reference evidence="2" key="1">
    <citation type="submission" date="2018-10" db="EMBL/GenBank/DDBJ databases">
        <title>A high-quality apple genome assembly.</title>
        <authorList>
            <person name="Hu J."/>
        </authorList>
    </citation>
    <scope>NUCLEOTIDE SEQUENCE [LARGE SCALE GENOMIC DNA]</scope>
    <source>
        <tissue evidence="2">Young leaf</tissue>
    </source>
</reference>
<comment type="caution">
    <text evidence="2">The sequence shown here is derived from an EMBL/GenBank/DDBJ whole genome shotgun (WGS) entry which is preliminary data.</text>
</comment>
<keyword evidence="1" id="KW-0812">Transmembrane</keyword>
<protein>
    <submittedName>
        <fullName evidence="2">Uncharacterized protein</fullName>
    </submittedName>
</protein>
<dbReference type="AlphaFoldDB" id="A0A498HFJ2"/>
<sequence>MAIACLQAAAREYYHEKSVMPFVGFYLPYFFSPQFPQSISTLLFVWFPIPISASLSSSKLPVFLFRISPSVVPFSVVLTFSFPQSTPNQYAQMVYGRDAGYHRGGMSSINFFEINLGFCLALLIMEEMQDNKGCVFCIHLFPLSGILFLSPFISLQLVIKGLFVAGK</sequence>
<dbReference type="Proteomes" id="UP000290289">
    <property type="component" value="Chromosome 17"/>
</dbReference>
<gene>
    <name evidence="2" type="ORF">DVH24_028244</name>
</gene>
<name>A0A498HFJ2_MALDO</name>
<proteinExistence type="predicted"/>
<accession>A0A498HFJ2</accession>
<feature type="transmembrane region" description="Helical" evidence="1">
    <location>
        <begin position="104"/>
        <end position="124"/>
    </location>
</feature>